<dbReference type="SUPFAM" id="SSF50249">
    <property type="entry name" value="Nucleic acid-binding proteins"/>
    <property type="match status" value="1"/>
</dbReference>
<evidence type="ECO:0000313" key="2">
    <source>
        <dbReference type="EMBL" id="ABW20009.1"/>
    </source>
</evidence>
<dbReference type="Pfam" id="PF17674">
    <property type="entry name" value="HHH_9"/>
    <property type="match status" value="1"/>
</dbReference>
<evidence type="ECO:0000259" key="1">
    <source>
        <dbReference type="PROSITE" id="PS50126"/>
    </source>
</evidence>
<dbReference type="InterPro" id="IPR041692">
    <property type="entry name" value="HHH_9"/>
</dbReference>
<dbReference type="InterPro" id="IPR037027">
    <property type="entry name" value="YqgF/RNaseH-like_dom_sf"/>
</dbReference>
<dbReference type="SMART" id="SM00732">
    <property type="entry name" value="YqgFc"/>
    <property type="match status" value="1"/>
</dbReference>
<reference evidence="3" key="1">
    <citation type="submission" date="2007-10" db="EMBL/GenBank/DDBJ databases">
        <title>Complete genome of Alkaliphilus oremlandii OhILAs.</title>
        <authorList>
            <person name="Copeland A."/>
            <person name="Lucas S."/>
            <person name="Lapidus A."/>
            <person name="Barry K."/>
            <person name="Detter J.C."/>
            <person name="Glavina del Rio T."/>
            <person name="Hammon N."/>
            <person name="Israni S."/>
            <person name="Dalin E."/>
            <person name="Tice H."/>
            <person name="Pitluck S."/>
            <person name="Chain P."/>
            <person name="Malfatti S."/>
            <person name="Shin M."/>
            <person name="Vergez L."/>
            <person name="Schmutz J."/>
            <person name="Larimer F."/>
            <person name="Land M."/>
            <person name="Hauser L."/>
            <person name="Kyrpides N."/>
            <person name="Mikhailova N."/>
            <person name="Stolz J.F."/>
            <person name="Dawson A."/>
            <person name="Fisher E."/>
            <person name="Crable B."/>
            <person name="Perera E."/>
            <person name="Lisak J."/>
            <person name="Ranganathan M."/>
            <person name="Basu P."/>
            <person name="Richardson P."/>
        </authorList>
    </citation>
    <scope>NUCLEOTIDE SEQUENCE [LARGE SCALE GENOMIC DNA]</scope>
    <source>
        <strain evidence="3">OhILAs</strain>
    </source>
</reference>
<dbReference type="SUPFAM" id="SSF53098">
    <property type="entry name" value="Ribonuclease H-like"/>
    <property type="match status" value="1"/>
</dbReference>
<dbReference type="PROSITE" id="PS50126">
    <property type="entry name" value="S1"/>
    <property type="match status" value="1"/>
</dbReference>
<dbReference type="InterPro" id="IPR006641">
    <property type="entry name" value="YqgF/RNaseH-like_dom"/>
</dbReference>
<dbReference type="GO" id="GO:0003729">
    <property type="term" value="F:mRNA binding"/>
    <property type="evidence" value="ECO:0007669"/>
    <property type="project" value="TreeGrafter"/>
</dbReference>
<protein>
    <submittedName>
        <fullName evidence="2">RNA binding S1 domain protein</fullName>
    </submittedName>
</protein>
<dbReference type="HOGENOM" id="CLU_009833_0_2_9"/>
<dbReference type="InterPro" id="IPR055179">
    <property type="entry name" value="Tex-like_central_region"/>
</dbReference>
<dbReference type="GO" id="GO:0005737">
    <property type="term" value="C:cytoplasm"/>
    <property type="evidence" value="ECO:0007669"/>
    <property type="project" value="UniProtKB-ARBA"/>
</dbReference>
<keyword evidence="3" id="KW-1185">Reference proteome</keyword>
<dbReference type="KEGG" id="aoe:Clos_2477"/>
<dbReference type="Pfam" id="PF22706">
    <property type="entry name" value="Tex_central_region"/>
    <property type="match status" value="1"/>
</dbReference>
<dbReference type="InterPro" id="IPR010994">
    <property type="entry name" value="RuvA_2-like"/>
</dbReference>
<accession>A8MJM7</accession>
<dbReference type="Pfam" id="PF09371">
    <property type="entry name" value="Tex_N"/>
    <property type="match status" value="1"/>
</dbReference>
<dbReference type="CDD" id="cd05685">
    <property type="entry name" value="S1_Tex"/>
    <property type="match status" value="1"/>
</dbReference>
<dbReference type="STRING" id="350688.Clos_2477"/>
<dbReference type="InterPro" id="IPR023323">
    <property type="entry name" value="Tex-like_dom_sf"/>
</dbReference>
<dbReference type="Proteomes" id="UP000000269">
    <property type="component" value="Chromosome"/>
</dbReference>
<dbReference type="AlphaFoldDB" id="A8MJM7"/>
<name>A8MJM7_ALKOO</name>
<dbReference type="Gene3D" id="1.10.10.650">
    <property type="entry name" value="RuvA domain 2-like"/>
    <property type="match status" value="1"/>
</dbReference>
<organism evidence="2 3">
    <name type="scientific">Alkaliphilus oremlandii (strain OhILAs)</name>
    <name type="common">Clostridium oremlandii (strain OhILAs)</name>
    <dbReference type="NCBI Taxonomy" id="350688"/>
    <lineage>
        <taxon>Bacteria</taxon>
        <taxon>Bacillati</taxon>
        <taxon>Bacillota</taxon>
        <taxon>Clostridia</taxon>
        <taxon>Peptostreptococcales</taxon>
        <taxon>Natronincolaceae</taxon>
        <taxon>Alkaliphilus</taxon>
    </lineage>
</organism>
<dbReference type="Gene3D" id="1.10.3500.10">
    <property type="entry name" value="Tex N-terminal region-like"/>
    <property type="match status" value="1"/>
</dbReference>
<sequence length="718" mass="80718">MDIIINQLIKEFGIKQTQVQNTLQLIDEGNTIPFIARYRKEMTGGLSDEILRDLYDRLTYLRNLEARKEEVIRLIEEQGKLTEDLRGEILAAKVLQKIEDLYRPFKAKRRTRAIIAKEKGLEPLAELILNQEITTGTMEELAMPFLNEELEVNTVEDAVSGAKDIIAEIVSDDAAYRENIRKLNLTNGIIKSEAVDSEEKTVYEMYYDFSEGVHKIANHRILALNRGENEKKLKVKLVSPDEEILEYLIKSVIKNNAAITKIVLQEAVEDSYKRLIGPSIEREIRSLLTERAEDEAIKVFGKNTKPLLLIAPVKDVMVLAIDPSYRTGCKIAILDQTGKLLDYTTIYPNAPHHKTEESKKVIKELIEKYNIDIIPIGNGTASRETELLVAEIIKEIPNREVYYTIVSEAGASVYSASKLATEEYPDIDVSIRGAISIGRRLQDPLAELVKIDPKSIGVGQYQHDLNQTKLGETLKNVVEDCVNSVGVDLNIATPSLLQYVSGITPSIAKNIVKYREENGKFKNRKELAKVKRLGDKAFEQCAGFLRISDGDHPLDNTAVHPESYEITLKLIKKLGYSEDDVRNGRLKEIDAAIGNYKLVAEELGIGELTLQDIVQELKKPGRDPREEMPKPLFKSDVLKMEDLKLDMIMPGTVRNVVDFGAFVDIGVKQDGLVHVSELSNRFVKNAMDVVSVGDEVKVKIIGLDIERGKISLSIKQVQ</sequence>
<dbReference type="InterPro" id="IPR012337">
    <property type="entry name" value="RNaseH-like_sf"/>
</dbReference>
<dbReference type="EMBL" id="CP000853">
    <property type="protein sequence ID" value="ABW20009.1"/>
    <property type="molecule type" value="Genomic_DNA"/>
</dbReference>
<dbReference type="Pfam" id="PF12836">
    <property type="entry name" value="HHH_3"/>
    <property type="match status" value="1"/>
</dbReference>
<dbReference type="InterPro" id="IPR044146">
    <property type="entry name" value="S1_Tex"/>
</dbReference>
<dbReference type="FunFam" id="3.30.420.140:FF:000001">
    <property type="entry name" value="RNA-binding transcriptional accessory protein"/>
    <property type="match status" value="1"/>
</dbReference>
<dbReference type="InterPro" id="IPR003029">
    <property type="entry name" value="S1_domain"/>
</dbReference>
<dbReference type="RefSeq" id="WP_012160316.1">
    <property type="nucleotide sequence ID" value="NC_009922.1"/>
</dbReference>
<gene>
    <name evidence="2" type="ordered locus">Clos_2477</name>
</gene>
<dbReference type="Gene3D" id="3.30.420.140">
    <property type="entry name" value="YqgF/RNase H-like domain"/>
    <property type="match status" value="1"/>
</dbReference>
<dbReference type="FunFam" id="1.10.10.650:FF:000001">
    <property type="entry name" value="S1 RNA-binding domain 1"/>
    <property type="match status" value="1"/>
</dbReference>
<dbReference type="PANTHER" id="PTHR10724:SF10">
    <property type="entry name" value="S1 RNA-BINDING DOMAIN-CONTAINING PROTEIN 1"/>
    <property type="match status" value="1"/>
</dbReference>
<dbReference type="PANTHER" id="PTHR10724">
    <property type="entry name" value="30S RIBOSOMAL PROTEIN S1"/>
    <property type="match status" value="1"/>
</dbReference>
<dbReference type="GO" id="GO:0003735">
    <property type="term" value="F:structural constituent of ribosome"/>
    <property type="evidence" value="ECO:0007669"/>
    <property type="project" value="TreeGrafter"/>
</dbReference>
<dbReference type="SUPFAM" id="SSF158832">
    <property type="entry name" value="Tex N-terminal region-like"/>
    <property type="match status" value="1"/>
</dbReference>
<dbReference type="SUPFAM" id="SSF47781">
    <property type="entry name" value="RuvA domain 2-like"/>
    <property type="match status" value="2"/>
</dbReference>
<dbReference type="SMART" id="SM00316">
    <property type="entry name" value="S1"/>
    <property type="match status" value="1"/>
</dbReference>
<evidence type="ECO:0000313" key="3">
    <source>
        <dbReference type="Proteomes" id="UP000000269"/>
    </source>
</evidence>
<dbReference type="Gene3D" id="1.10.150.310">
    <property type="entry name" value="Tex RuvX-like domain-like"/>
    <property type="match status" value="1"/>
</dbReference>
<dbReference type="eggNOG" id="COG2183">
    <property type="taxonomic scope" value="Bacteria"/>
</dbReference>
<dbReference type="GO" id="GO:0006139">
    <property type="term" value="P:nucleobase-containing compound metabolic process"/>
    <property type="evidence" value="ECO:0007669"/>
    <property type="project" value="InterPro"/>
</dbReference>
<dbReference type="InterPro" id="IPR018974">
    <property type="entry name" value="Tex-like_N"/>
</dbReference>
<dbReference type="InterPro" id="IPR032639">
    <property type="entry name" value="Tex_YqgF"/>
</dbReference>
<dbReference type="Pfam" id="PF16921">
    <property type="entry name" value="Tex_YqgF"/>
    <property type="match status" value="1"/>
</dbReference>
<dbReference type="OrthoDB" id="9804714at2"/>
<feature type="domain" description="S1 motif" evidence="1">
    <location>
        <begin position="646"/>
        <end position="715"/>
    </location>
</feature>
<dbReference type="FunFam" id="1.10.150.310:FF:000001">
    <property type="entry name" value="RNA-binding transcriptional accessory protein"/>
    <property type="match status" value="1"/>
</dbReference>
<proteinExistence type="predicted"/>
<dbReference type="Pfam" id="PF00575">
    <property type="entry name" value="S1"/>
    <property type="match status" value="1"/>
</dbReference>
<dbReference type="InterPro" id="IPR023319">
    <property type="entry name" value="Tex-like_HTH_dom_sf"/>
</dbReference>
<dbReference type="FunFam" id="2.40.50.140:FF:000051">
    <property type="entry name" value="RNA-binding transcriptional accessory protein"/>
    <property type="match status" value="1"/>
</dbReference>
<dbReference type="InterPro" id="IPR050437">
    <property type="entry name" value="Ribos_protein_bS1-like"/>
</dbReference>
<dbReference type="InterPro" id="IPR012340">
    <property type="entry name" value="NA-bd_OB-fold"/>
</dbReference>
<dbReference type="GO" id="GO:0006412">
    <property type="term" value="P:translation"/>
    <property type="evidence" value="ECO:0007669"/>
    <property type="project" value="TreeGrafter"/>
</dbReference>
<dbReference type="Gene3D" id="2.40.50.140">
    <property type="entry name" value="Nucleic acid-binding proteins"/>
    <property type="match status" value="1"/>
</dbReference>